<dbReference type="InterPro" id="IPR002515">
    <property type="entry name" value="Znf_C2H2C"/>
</dbReference>
<evidence type="ECO:0000256" key="5">
    <source>
        <dbReference type="ARBA" id="ARBA00022723"/>
    </source>
</evidence>
<feature type="region of interest" description="Disordered" evidence="14">
    <location>
        <begin position="245"/>
        <end position="280"/>
    </location>
</feature>
<feature type="compositionally biased region" description="Polar residues" evidence="14">
    <location>
        <begin position="41"/>
        <end position="59"/>
    </location>
</feature>
<dbReference type="SUPFAM" id="SSF103637">
    <property type="entry name" value="CCHHC domain"/>
    <property type="match status" value="1"/>
</dbReference>
<dbReference type="InterPro" id="IPR050603">
    <property type="entry name" value="MYST_HAT"/>
</dbReference>
<dbReference type="PROSITE" id="PS51726">
    <property type="entry name" value="MYST_HAT"/>
    <property type="match status" value="1"/>
</dbReference>
<keyword evidence="11" id="KW-0804">Transcription</keyword>
<dbReference type="InterPro" id="IPR036060">
    <property type="entry name" value="Znf_C2H2C_sf"/>
</dbReference>
<evidence type="ECO:0000256" key="11">
    <source>
        <dbReference type="ARBA" id="ARBA00023163"/>
    </source>
</evidence>
<organism evidence="16 17">
    <name type="scientific">Clavelina lepadiformis</name>
    <name type="common">Light-bulb sea squirt</name>
    <name type="synonym">Ascidia lepadiformis</name>
    <dbReference type="NCBI Taxonomy" id="159417"/>
    <lineage>
        <taxon>Eukaryota</taxon>
        <taxon>Metazoa</taxon>
        <taxon>Chordata</taxon>
        <taxon>Tunicata</taxon>
        <taxon>Ascidiacea</taxon>
        <taxon>Aplousobranchia</taxon>
        <taxon>Clavelinidae</taxon>
        <taxon>Clavelina</taxon>
    </lineage>
</organism>
<dbReference type="PANTHER" id="PTHR10615:SF161">
    <property type="entry name" value="HISTONE ACETYLTRANSFERASE KAT7"/>
    <property type="match status" value="1"/>
</dbReference>
<evidence type="ECO:0000256" key="9">
    <source>
        <dbReference type="ARBA" id="ARBA00022990"/>
    </source>
</evidence>
<dbReference type="Gene3D" id="3.30.60.60">
    <property type="entry name" value="N-acetyl transferase-like"/>
    <property type="match status" value="1"/>
</dbReference>
<feature type="compositionally biased region" description="Polar residues" evidence="14">
    <location>
        <begin position="129"/>
        <end position="142"/>
    </location>
</feature>
<dbReference type="InterPro" id="IPR040706">
    <property type="entry name" value="Zf-MYST"/>
</dbReference>
<keyword evidence="7" id="KW-0862">Zinc</keyword>
<protein>
    <recommendedName>
        <fullName evidence="3 13">Histone acetyltransferase</fullName>
        <ecNumber evidence="3 13">2.3.1.48</ecNumber>
    </recommendedName>
</protein>
<comment type="caution">
    <text evidence="16">The sequence shown here is derived from an EMBL/GenBank/DDBJ whole genome shotgun (WGS) entry which is preliminary data.</text>
</comment>
<comment type="subcellular location">
    <subcellularLocation>
        <location evidence="1 13">Nucleus</location>
    </subcellularLocation>
</comment>
<proteinExistence type="inferred from homology"/>
<dbReference type="Gene3D" id="4.10.320.30">
    <property type="match status" value="1"/>
</dbReference>
<keyword evidence="6" id="KW-0863">Zinc-finger</keyword>
<keyword evidence="4" id="KW-0808">Transferase</keyword>
<evidence type="ECO:0000313" key="16">
    <source>
        <dbReference type="EMBL" id="CAK8686222.1"/>
    </source>
</evidence>
<name>A0ABP0G319_CLALP</name>
<keyword evidence="17" id="KW-1185">Reference proteome</keyword>
<evidence type="ECO:0000256" key="8">
    <source>
        <dbReference type="ARBA" id="ARBA00022853"/>
    </source>
</evidence>
<evidence type="ECO:0000313" key="17">
    <source>
        <dbReference type="Proteomes" id="UP001642483"/>
    </source>
</evidence>
<dbReference type="EMBL" id="CAWYQH010000102">
    <property type="protein sequence ID" value="CAK8686222.1"/>
    <property type="molecule type" value="Genomic_DNA"/>
</dbReference>
<feature type="domain" description="MYST-type HAT" evidence="15">
    <location>
        <begin position="358"/>
        <end position="636"/>
    </location>
</feature>
<evidence type="ECO:0000259" key="15">
    <source>
        <dbReference type="PROSITE" id="PS51726"/>
    </source>
</evidence>
<feature type="compositionally biased region" description="Basic and acidic residues" evidence="14">
    <location>
        <begin position="143"/>
        <end position="153"/>
    </location>
</feature>
<dbReference type="PANTHER" id="PTHR10615">
    <property type="entry name" value="HISTONE ACETYLTRANSFERASE"/>
    <property type="match status" value="1"/>
</dbReference>
<feature type="compositionally biased region" description="Polar residues" evidence="14">
    <location>
        <begin position="19"/>
        <end position="30"/>
    </location>
</feature>
<dbReference type="Pfam" id="PF17772">
    <property type="entry name" value="zf-MYST"/>
    <property type="match status" value="1"/>
</dbReference>
<dbReference type="InterPro" id="IPR002717">
    <property type="entry name" value="HAT_MYST-type"/>
</dbReference>
<evidence type="ECO:0000256" key="12">
    <source>
        <dbReference type="ARBA" id="ARBA00023242"/>
    </source>
</evidence>
<keyword evidence="5" id="KW-0479">Metal-binding</keyword>
<evidence type="ECO:0000256" key="13">
    <source>
        <dbReference type="RuleBase" id="RU361211"/>
    </source>
</evidence>
<evidence type="ECO:0000256" key="4">
    <source>
        <dbReference type="ARBA" id="ARBA00022679"/>
    </source>
</evidence>
<evidence type="ECO:0000256" key="2">
    <source>
        <dbReference type="ARBA" id="ARBA00010107"/>
    </source>
</evidence>
<keyword evidence="12 13" id="KW-0539">Nucleus</keyword>
<feature type="compositionally biased region" description="Basic and acidic residues" evidence="14">
    <location>
        <begin position="245"/>
        <end position="258"/>
    </location>
</feature>
<feature type="compositionally biased region" description="Low complexity" evidence="14">
    <location>
        <begin position="98"/>
        <end position="111"/>
    </location>
</feature>
<dbReference type="PROSITE" id="PS51802">
    <property type="entry name" value="ZF_CCHHC"/>
    <property type="match status" value="1"/>
</dbReference>
<dbReference type="SUPFAM" id="SSF55729">
    <property type="entry name" value="Acyl-CoA N-acyltransferases (Nat)"/>
    <property type="match status" value="1"/>
</dbReference>
<dbReference type="Pfam" id="PF01530">
    <property type="entry name" value="zf-C2HC"/>
    <property type="match status" value="1"/>
</dbReference>
<accession>A0ABP0G319</accession>
<evidence type="ECO:0000256" key="10">
    <source>
        <dbReference type="ARBA" id="ARBA00023015"/>
    </source>
</evidence>
<keyword evidence="10" id="KW-0805">Transcription regulation</keyword>
<keyword evidence="8" id="KW-0156">Chromatin regulator</keyword>
<comment type="catalytic activity">
    <reaction evidence="13">
        <text>L-lysyl-[protein] + acetyl-CoA = N(6)-acetyl-L-lysyl-[protein] + CoA + H(+)</text>
        <dbReference type="Rhea" id="RHEA:45948"/>
        <dbReference type="Rhea" id="RHEA-COMP:9752"/>
        <dbReference type="Rhea" id="RHEA-COMP:10731"/>
        <dbReference type="ChEBI" id="CHEBI:15378"/>
        <dbReference type="ChEBI" id="CHEBI:29969"/>
        <dbReference type="ChEBI" id="CHEBI:57287"/>
        <dbReference type="ChEBI" id="CHEBI:57288"/>
        <dbReference type="ChEBI" id="CHEBI:61930"/>
        <dbReference type="EC" id="2.3.1.48"/>
    </reaction>
</comment>
<sequence>MRKRRSQCQSGIKFRNDSESSAGNSCSDDTMNAHKSRVTRRSSLTLAAQKQESVKNQAAQDGCGGRGRTKSSLKSLPGSEPHSKKLKLRSSLNEPAQSTDSEQTSTSASSKSRPRTRTRTLGKLDGLSEMTTAETSKQQLSTKELKSEGETPKKLKSSKRSNPLGMTERELLLALDESGGRLRKRKFAHSYQDDLKKCPISGCNSRGHLLGRFERHFTLAACPIYHNLTPERCRENHEAYERLKKEQEEEAHEMEKSSAPHNTRKQADSGPTPAQMKYRKKVQQMRNVNGTKLAAETKRLNGNHKNKHGTTREPLLGGIASDYDLDLFRRAQALASEGLEHELERLHESGITQNPGSNQERRLKVIEIGQYEMDTWYSSPYPEEYIRMPKLFICEFCLKYTKSSTILRRHMAKCVWRHPPGDEIYRKGTISVFEVDGKKNKIYCQNLCLLAKLFLDHKTLYYDVEPFLFYVMTEADLTGCHMVGYFSKEKNSFLNYNVSCILTMPQYMRKGYGKMLIDFSYLLSRHEGKVGSPERPLSDLGLLSYRSYWTDVILNYLAERNSAAELSIRDISQETAVNPSDIVSTLQALQMLKYWKGKHIILKRQELIDDWSLKRRQRAGDYARRVIDPTSLKWSPPTTNKE</sequence>
<dbReference type="InterPro" id="IPR036388">
    <property type="entry name" value="WH-like_DNA-bd_sf"/>
</dbReference>
<keyword evidence="9" id="KW-0007">Acetylation</keyword>
<reference evidence="16 17" key="1">
    <citation type="submission" date="2024-02" db="EMBL/GenBank/DDBJ databases">
        <authorList>
            <person name="Daric V."/>
            <person name="Darras S."/>
        </authorList>
    </citation>
    <scope>NUCLEOTIDE SEQUENCE [LARGE SCALE GENOMIC DNA]</scope>
</reference>
<comment type="similarity">
    <text evidence="2 13">Belongs to the MYST (SAS/MOZ) family.</text>
</comment>
<gene>
    <name evidence="16" type="ORF">CVLEPA_LOCUS18174</name>
</gene>
<evidence type="ECO:0000256" key="1">
    <source>
        <dbReference type="ARBA" id="ARBA00004123"/>
    </source>
</evidence>
<evidence type="ECO:0000256" key="14">
    <source>
        <dbReference type="SAM" id="MobiDB-lite"/>
    </source>
</evidence>
<dbReference type="Pfam" id="PF01853">
    <property type="entry name" value="MOZ_SAS"/>
    <property type="match status" value="1"/>
</dbReference>
<dbReference type="EC" id="2.3.1.48" evidence="3 13"/>
<evidence type="ECO:0000256" key="3">
    <source>
        <dbReference type="ARBA" id="ARBA00013184"/>
    </source>
</evidence>
<dbReference type="Gene3D" id="1.10.10.10">
    <property type="entry name" value="Winged helix-like DNA-binding domain superfamily/Winged helix DNA-binding domain"/>
    <property type="match status" value="1"/>
</dbReference>
<dbReference type="Proteomes" id="UP001642483">
    <property type="component" value="Unassembled WGS sequence"/>
</dbReference>
<evidence type="ECO:0000256" key="6">
    <source>
        <dbReference type="ARBA" id="ARBA00022771"/>
    </source>
</evidence>
<dbReference type="InterPro" id="IPR016181">
    <property type="entry name" value="Acyl_CoA_acyltransferase"/>
</dbReference>
<dbReference type="Gene3D" id="3.40.630.30">
    <property type="match status" value="1"/>
</dbReference>
<evidence type="ECO:0000256" key="7">
    <source>
        <dbReference type="ARBA" id="ARBA00022833"/>
    </source>
</evidence>
<feature type="region of interest" description="Disordered" evidence="14">
    <location>
        <begin position="1"/>
        <end position="166"/>
    </location>
</feature>